<feature type="transmembrane region" description="Helical" evidence="1">
    <location>
        <begin position="7"/>
        <end position="27"/>
    </location>
</feature>
<keyword evidence="1" id="KW-1133">Transmembrane helix</keyword>
<dbReference type="EMBL" id="CP129013">
    <property type="protein sequence ID" value="WLR42334.1"/>
    <property type="molecule type" value="Genomic_DNA"/>
</dbReference>
<feature type="transmembrane region" description="Helical" evidence="1">
    <location>
        <begin position="139"/>
        <end position="158"/>
    </location>
</feature>
<dbReference type="InterPro" id="IPR013901">
    <property type="entry name" value="Anthrone_oxy"/>
</dbReference>
<evidence type="ECO:0000313" key="2">
    <source>
        <dbReference type="EMBL" id="WLR42334.1"/>
    </source>
</evidence>
<protein>
    <submittedName>
        <fullName evidence="2">DUF1772 domain-containing protein</fullName>
    </submittedName>
</protein>
<organism evidence="2 3">
    <name type="scientific">Bacillus carboniphilus</name>
    <dbReference type="NCBI Taxonomy" id="86663"/>
    <lineage>
        <taxon>Bacteria</taxon>
        <taxon>Bacillati</taxon>
        <taxon>Bacillota</taxon>
        <taxon>Bacilli</taxon>
        <taxon>Bacillales</taxon>
        <taxon>Bacillaceae</taxon>
        <taxon>Bacillus</taxon>
    </lineage>
</organism>
<feature type="transmembrane region" description="Helical" evidence="1">
    <location>
        <begin position="57"/>
        <end position="78"/>
    </location>
</feature>
<sequence>MIRYLENGTLALALFITGIMAGFFYTYTFNVNLAMLQVDGETYATVQSLFNENVRHVMFFIFFFGGGAISVITVIANIRHYKTISFWLMVTAGLIYMLGIIVFTANVNLPLNYETESWNPQSLPSDWQQIRNDWNQANAFRVIFSTLSFILYIIVLVIRSIKIKKI</sequence>
<evidence type="ECO:0000313" key="3">
    <source>
        <dbReference type="Proteomes" id="UP001197974"/>
    </source>
</evidence>
<dbReference type="Proteomes" id="UP001197974">
    <property type="component" value="Chromosome"/>
</dbReference>
<keyword evidence="1" id="KW-0472">Membrane</keyword>
<reference evidence="2 3" key="1">
    <citation type="submission" date="2023-06" db="EMBL/GenBank/DDBJ databases">
        <title>Five Gram-positive bacteria isolated from mangrove sediments in Shenzhen, Guangdong, China.</title>
        <authorList>
            <person name="Yu S."/>
            <person name="Zheng W."/>
            <person name="Huang Y."/>
        </authorList>
    </citation>
    <scope>NUCLEOTIDE SEQUENCE [LARGE SCALE GENOMIC DNA]</scope>
    <source>
        <strain evidence="2 3">SaN35-3</strain>
    </source>
</reference>
<evidence type="ECO:0000256" key="1">
    <source>
        <dbReference type="SAM" id="Phobius"/>
    </source>
</evidence>
<accession>A0ABY9JSF6</accession>
<dbReference type="Pfam" id="PF08592">
    <property type="entry name" value="Anthrone_oxy"/>
    <property type="match status" value="1"/>
</dbReference>
<keyword evidence="1" id="KW-0812">Transmembrane</keyword>
<proteinExistence type="predicted"/>
<dbReference type="RefSeq" id="WP_226543007.1">
    <property type="nucleotide sequence ID" value="NZ_CP129013.1"/>
</dbReference>
<gene>
    <name evidence="2" type="ORF">LC087_16715</name>
</gene>
<keyword evidence="3" id="KW-1185">Reference proteome</keyword>
<name>A0ABY9JSF6_9BACI</name>
<feature type="transmembrane region" description="Helical" evidence="1">
    <location>
        <begin position="85"/>
        <end position="105"/>
    </location>
</feature>